<dbReference type="GO" id="GO:0032055">
    <property type="term" value="P:negative regulation of translation in response to stress"/>
    <property type="evidence" value="ECO:0007669"/>
    <property type="project" value="Ensembl"/>
</dbReference>
<dbReference type="AlphaFoldDB" id="A0A8C3YEC4"/>
<evidence type="ECO:0000256" key="10">
    <source>
        <dbReference type="ARBA" id="ARBA00023242"/>
    </source>
</evidence>
<keyword evidence="14" id="KW-1185">Reference proteome</keyword>
<evidence type="ECO:0000313" key="14">
    <source>
        <dbReference type="Proteomes" id="UP000694540"/>
    </source>
</evidence>
<dbReference type="GeneTree" id="ENSGT00940000161492"/>
<proteinExistence type="predicted"/>
<dbReference type="Gene3D" id="3.80.10.10">
    <property type="entry name" value="Ribonuclease Inhibitor"/>
    <property type="match status" value="1"/>
</dbReference>
<dbReference type="InterPro" id="IPR041302">
    <property type="entry name" value="LRR_RI_cap"/>
</dbReference>
<dbReference type="InterPro" id="IPR001611">
    <property type="entry name" value="Leu-rich_rpt"/>
</dbReference>
<dbReference type="InterPro" id="IPR050637">
    <property type="entry name" value="NLRP_innate_immun_reg"/>
</dbReference>
<dbReference type="Pfam" id="PF18779">
    <property type="entry name" value="LRR_RI_capping"/>
    <property type="match status" value="1"/>
</dbReference>
<evidence type="ECO:0000256" key="4">
    <source>
        <dbReference type="ARBA" id="ARBA00014554"/>
    </source>
</evidence>
<dbReference type="PANTHER" id="PTHR45690">
    <property type="entry name" value="NACHT, LRR AND PYD DOMAINS-CONTAINING PROTEIN 12"/>
    <property type="match status" value="1"/>
</dbReference>
<evidence type="ECO:0000256" key="11">
    <source>
        <dbReference type="ARBA" id="ARBA00032534"/>
    </source>
</evidence>
<gene>
    <name evidence="13" type="primary">RNH1</name>
</gene>
<keyword evidence="10" id="KW-0539">Nucleus</keyword>
<keyword evidence="7" id="KW-0433">Leucine-rich repeat</keyword>
<evidence type="ECO:0000256" key="12">
    <source>
        <dbReference type="ARBA" id="ARBA00049613"/>
    </source>
</evidence>
<evidence type="ECO:0000256" key="5">
    <source>
        <dbReference type="ARBA" id="ARBA00022490"/>
    </source>
</evidence>
<sequence length="457" mass="49066">SMSLDIHCEQLSDARWLELLPLIQQYAVVRLDDCGLTEAHCKDIGAALRANASLTELCLRTNELGDAGVHLVLQGLQSPASKIQKLSLQNCCLTEAGCRVLPGALRSLPALRELHLGDNPLGDAGLQLLCEGLLDPQCHLEKLQLEYCNLTAASCEPLAAVLRAMQTLKELTVSNNDIGEAGARVLCQGLADSACQLETLRLENCGLTPASCKDLRSIVAAQASLSDLDLGSNGLGDVGIAELCPGLLSPGSRLKTLWLWECDITASGCRDLCRVLQAKETLKELSLAGNNLGDEGARLLCESLLQPGCRLESLWVRSCSLTAACCQHFGSMLTQNKHLLELQLSNNKLGDPGTQELCQALSQPGTVLRVLCLGDCEVTNSGCSSLASLLLASRSLRELDLSNNCVGDPGVLQLLGSLEQPSCTLEQLVLYDTYWTEEVEDRLQALERSRPGLRVIS</sequence>
<evidence type="ECO:0000256" key="7">
    <source>
        <dbReference type="ARBA" id="ARBA00022614"/>
    </source>
</evidence>
<keyword evidence="9" id="KW-0007">Acetylation</keyword>
<name>A0A8C3YEC4_9CETA</name>
<dbReference type="GO" id="GO:0005654">
    <property type="term" value="C:nucleoplasm"/>
    <property type="evidence" value="ECO:0007669"/>
    <property type="project" value="Ensembl"/>
</dbReference>
<dbReference type="GO" id="GO:0032311">
    <property type="term" value="C:angiogenin-PRI complex"/>
    <property type="evidence" value="ECO:0007669"/>
    <property type="project" value="Ensembl"/>
</dbReference>
<dbReference type="PROSITE" id="PS51450">
    <property type="entry name" value="LRR"/>
    <property type="match status" value="1"/>
</dbReference>
<dbReference type="CDD" id="cd00116">
    <property type="entry name" value="LRR_RI"/>
    <property type="match status" value="1"/>
</dbReference>
<dbReference type="InterPro" id="IPR032675">
    <property type="entry name" value="LRR_dom_sf"/>
</dbReference>
<evidence type="ECO:0000313" key="13">
    <source>
        <dbReference type="Ensembl" id="ENSCWAP00000008485.1"/>
    </source>
</evidence>
<protein>
    <recommendedName>
        <fullName evidence="4">Ribonuclease inhibitor</fullName>
    </recommendedName>
    <alternativeName>
        <fullName evidence="11">Ribonuclease/angiogenin inhibitor 1</fullName>
    </alternativeName>
</protein>
<dbReference type="SMART" id="SM00367">
    <property type="entry name" value="LRR_CC"/>
    <property type="match status" value="5"/>
</dbReference>
<evidence type="ECO:0000256" key="9">
    <source>
        <dbReference type="ARBA" id="ARBA00022990"/>
    </source>
</evidence>
<evidence type="ECO:0000256" key="2">
    <source>
        <dbReference type="ARBA" id="ARBA00004496"/>
    </source>
</evidence>
<comment type="subcellular location">
    <subcellularLocation>
        <location evidence="2">Cytoplasm</location>
    </subcellularLocation>
    <subcellularLocation>
        <location evidence="1">Nucleus</location>
    </subcellularLocation>
</comment>
<dbReference type="GO" id="GO:0008428">
    <property type="term" value="F:ribonuclease inhibitor activity"/>
    <property type="evidence" value="ECO:0007669"/>
    <property type="project" value="Ensembl"/>
</dbReference>
<dbReference type="GO" id="GO:0005829">
    <property type="term" value="C:cytosol"/>
    <property type="evidence" value="ECO:0007669"/>
    <property type="project" value="Ensembl"/>
</dbReference>
<comment type="function">
    <text evidence="12">Ribonuclease inhibitor which inhibits RNASE1, RNASE2 and angiogenin (ANG). May play a role in redox homeostasis. Required to inhibit the cytotoxic tRNA ribonuclease activity of ANG in the cytoplasm in absence of stress. Relocates to the nucleus in response to stress, relieving inhibition of ANG in the cytoplasm, and inhibiting the angiogenic activity of ANG in the nucleus.</text>
</comment>
<dbReference type="Pfam" id="PF13516">
    <property type="entry name" value="LRR_6"/>
    <property type="match status" value="7"/>
</dbReference>
<dbReference type="GO" id="GO:0002181">
    <property type="term" value="P:cytoplasmic translation"/>
    <property type="evidence" value="ECO:0007669"/>
    <property type="project" value="Ensembl"/>
</dbReference>
<evidence type="ECO:0000256" key="1">
    <source>
        <dbReference type="ARBA" id="ARBA00004123"/>
    </source>
</evidence>
<evidence type="ECO:0000256" key="8">
    <source>
        <dbReference type="ARBA" id="ARBA00022737"/>
    </source>
</evidence>
<evidence type="ECO:0000256" key="3">
    <source>
        <dbReference type="ARBA" id="ARBA00011699"/>
    </source>
</evidence>
<reference evidence="13" key="1">
    <citation type="submission" date="2025-08" db="UniProtKB">
        <authorList>
            <consortium name="Ensembl"/>
        </authorList>
    </citation>
    <scope>IDENTIFICATION</scope>
</reference>
<comment type="subunit">
    <text evidence="3">Forms high-affinity heterodimers with RNASE1, ANG and RNASE2.</text>
</comment>
<accession>A0A8C3YEC4</accession>
<reference evidence="13" key="2">
    <citation type="submission" date="2025-09" db="UniProtKB">
        <authorList>
            <consortium name="Ensembl"/>
        </authorList>
    </citation>
    <scope>IDENTIFICATION</scope>
</reference>
<dbReference type="GO" id="GO:0036416">
    <property type="term" value="P:tRNA stabilization"/>
    <property type="evidence" value="ECO:0007669"/>
    <property type="project" value="Ensembl"/>
</dbReference>
<dbReference type="Proteomes" id="UP000694540">
    <property type="component" value="Unplaced"/>
</dbReference>
<keyword evidence="8" id="KW-0677">Repeat</keyword>
<dbReference type="Ensembl" id="ENSCWAT00000009232.1">
    <property type="protein sequence ID" value="ENSCWAP00000008485.1"/>
    <property type="gene ID" value="ENSCWAG00000006576.1"/>
</dbReference>
<dbReference type="InterPro" id="IPR006553">
    <property type="entry name" value="Leu-rich_rpt_Cys-con_subtyp"/>
</dbReference>
<dbReference type="SUPFAM" id="SSF52047">
    <property type="entry name" value="RNI-like"/>
    <property type="match status" value="2"/>
</dbReference>
<dbReference type="PANTHER" id="PTHR45690:SF19">
    <property type="entry name" value="NACHT, LRR AND PYD DOMAINS-CONTAINING PROTEIN 3"/>
    <property type="match status" value="1"/>
</dbReference>
<organism evidence="13 14">
    <name type="scientific">Catagonus wagneri</name>
    <name type="common">Chacoan peccary</name>
    <dbReference type="NCBI Taxonomy" id="51154"/>
    <lineage>
        <taxon>Eukaryota</taxon>
        <taxon>Metazoa</taxon>
        <taxon>Chordata</taxon>
        <taxon>Craniata</taxon>
        <taxon>Vertebrata</taxon>
        <taxon>Euteleostomi</taxon>
        <taxon>Mammalia</taxon>
        <taxon>Eutheria</taxon>
        <taxon>Laurasiatheria</taxon>
        <taxon>Artiodactyla</taxon>
        <taxon>Suina</taxon>
        <taxon>Tayassuidae</taxon>
        <taxon>Catagonus</taxon>
    </lineage>
</organism>
<keyword evidence="5" id="KW-0963">Cytoplasm</keyword>
<keyword evidence="6" id="KW-0597">Phosphoprotein</keyword>
<evidence type="ECO:0000256" key="6">
    <source>
        <dbReference type="ARBA" id="ARBA00022553"/>
    </source>
</evidence>
<dbReference type="SMART" id="SM00368">
    <property type="entry name" value="LRR_RI"/>
    <property type="match status" value="13"/>
</dbReference>
<dbReference type="GO" id="GO:0045765">
    <property type="term" value="P:regulation of angiogenesis"/>
    <property type="evidence" value="ECO:0007669"/>
    <property type="project" value="Ensembl"/>
</dbReference>